<accession>A0A934Q8N7</accession>
<evidence type="ECO:0000256" key="1">
    <source>
        <dbReference type="ARBA" id="ARBA00009080"/>
    </source>
</evidence>
<gene>
    <name evidence="7" type="ORF">JD276_14640</name>
</gene>
<dbReference type="SUPFAM" id="SSF48179">
    <property type="entry name" value="6-phosphogluconate dehydrogenase C-terminal domain-like"/>
    <property type="match status" value="1"/>
</dbReference>
<evidence type="ECO:0000256" key="2">
    <source>
        <dbReference type="ARBA" id="ARBA00023002"/>
    </source>
</evidence>
<keyword evidence="3" id="KW-0520">NAD</keyword>
<dbReference type="InterPro" id="IPR029154">
    <property type="entry name" value="HIBADH-like_NADP-bd"/>
</dbReference>
<reference evidence="7" key="1">
    <citation type="submission" date="2020-12" db="EMBL/GenBank/DDBJ databases">
        <title>Leucobacter sp. CAS1, isolated from Chromium sludge.</title>
        <authorList>
            <person name="Xu Z."/>
        </authorList>
    </citation>
    <scope>NUCLEOTIDE SEQUENCE</scope>
    <source>
        <strain evidence="7">CSA1</strain>
    </source>
</reference>
<dbReference type="InterPro" id="IPR015815">
    <property type="entry name" value="HIBADH-related"/>
</dbReference>
<dbReference type="InterPro" id="IPR013328">
    <property type="entry name" value="6PGD_dom2"/>
</dbReference>
<feature type="domain" description="3-hydroxyisobutyrate dehydrogenase-like NAD-binding" evidence="6">
    <location>
        <begin position="171"/>
        <end position="288"/>
    </location>
</feature>
<keyword evidence="2" id="KW-0560">Oxidoreductase</keyword>
<evidence type="ECO:0000313" key="7">
    <source>
        <dbReference type="EMBL" id="MBK0420269.1"/>
    </source>
</evidence>
<dbReference type="Pfam" id="PF03446">
    <property type="entry name" value="NAD_binding_2"/>
    <property type="match status" value="1"/>
</dbReference>
<evidence type="ECO:0000313" key="8">
    <source>
        <dbReference type="Proteomes" id="UP000608530"/>
    </source>
</evidence>
<evidence type="ECO:0000256" key="3">
    <source>
        <dbReference type="ARBA" id="ARBA00023027"/>
    </source>
</evidence>
<comment type="similarity">
    <text evidence="1">Belongs to the HIBADH-related family.</text>
</comment>
<dbReference type="GO" id="GO:0051287">
    <property type="term" value="F:NAD binding"/>
    <property type="evidence" value="ECO:0007669"/>
    <property type="project" value="InterPro"/>
</dbReference>
<dbReference type="SUPFAM" id="SSF51735">
    <property type="entry name" value="NAD(P)-binding Rossmann-fold domains"/>
    <property type="match status" value="1"/>
</dbReference>
<evidence type="ECO:0000259" key="5">
    <source>
        <dbReference type="Pfam" id="PF03446"/>
    </source>
</evidence>
<dbReference type="InterPro" id="IPR051265">
    <property type="entry name" value="HIBADH-related_NP60_sf"/>
</dbReference>
<feature type="active site" evidence="4">
    <location>
        <position position="175"/>
    </location>
</feature>
<dbReference type="PANTHER" id="PTHR43580">
    <property type="entry name" value="OXIDOREDUCTASE GLYR1-RELATED"/>
    <property type="match status" value="1"/>
</dbReference>
<dbReference type="GO" id="GO:0050661">
    <property type="term" value="F:NADP binding"/>
    <property type="evidence" value="ECO:0007669"/>
    <property type="project" value="InterPro"/>
</dbReference>
<dbReference type="EMBL" id="JAEHOH010000024">
    <property type="protein sequence ID" value="MBK0420269.1"/>
    <property type="molecule type" value="Genomic_DNA"/>
</dbReference>
<dbReference type="PANTHER" id="PTHR43580:SF2">
    <property type="entry name" value="CYTOKINE-LIKE NUCLEAR FACTOR N-PAC"/>
    <property type="match status" value="1"/>
</dbReference>
<dbReference type="Gene3D" id="1.10.1040.10">
    <property type="entry name" value="N-(1-d-carboxylethyl)-l-norvaline Dehydrogenase, domain 2"/>
    <property type="match status" value="1"/>
</dbReference>
<protein>
    <submittedName>
        <fullName evidence="7">NAD(P)-dependent oxidoreductase</fullName>
    </submittedName>
</protein>
<proteinExistence type="inferred from homology"/>
<comment type="caution">
    <text evidence="7">The sequence shown here is derived from an EMBL/GenBank/DDBJ whole genome shotgun (WGS) entry which is preliminary data.</text>
</comment>
<dbReference type="Proteomes" id="UP000608530">
    <property type="component" value="Unassembled WGS sequence"/>
</dbReference>
<dbReference type="AlphaFoldDB" id="A0A934Q8N7"/>
<dbReference type="InterPro" id="IPR036291">
    <property type="entry name" value="NAD(P)-bd_dom_sf"/>
</dbReference>
<feature type="domain" description="6-phosphogluconate dehydrogenase NADP-binding" evidence="5">
    <location>
        <begin position="12"/>
        <end position="165"/>
    </location>
</feature>
<name>A0A934Q8N7_9MICO</name>
<keyword evidence="8" id="KW-1185">Reference proteome</keyword>
<dbReference type="RefSeq" id="WP_200116408.1">
    <property type="nucleotide sequence ID" value="NZ_JAEHOH010000024.1"/>
</dbReference>
<dbReference type="PIRSF" id="PIRSF000103">
    <property type="entry name" value="HIBADH"/>
    <property type="match status" value="1"/>
</dbReference>
<sequence length="303" mass="31874">MSGISPAEVKPVGFIGLGLMGSAIAANLLRQRQLIVWNRTRSACAGLEASGAIVADSAQAVFERARIVFVMLSDESAIDAVLKFDGSVRLRDRTVVLMSTVTPAYSAELSQRIREAGGAYVEAPVSGSRQPAIDGTLISMISGDAASLDQVEPLIHATSSTVVRCGPVPAALTMKLAVNTFLITLVTGLAESFHFAEENGVDAETLRLVLDSGPMASAVSRSKGAKITHEDWAPHAAIPDVLKNSRLVRGQARRTGNASPLIDVCTELYAESEALGHAGHDMAAVISALRNRTETSRGLTKAD</sequence>
<dbReference type="Gene3D" id="3.40.50.720">
    <property type="entry name" value="NAD(P)-binding Rossmann-like Domain"/>
    <property type="match status" value="1"/>
</dbReference>
<dbReference type="GO" id="GO:0016491">
    <property type="term" value="F:oxidoreductase activity"/>
    <property type="evidence" value="ECO:0007669"/>
    <property type="project" value="UniProtKB-KW"/>
</dbReference>
<evidence type="ECO:0000259" key="6">
    <source>
        <dbReference type="Pfam" id="PF14833"/>
    </source>
</evidence>
<organism evidence="7 8">
    <name type="scientific">Leucobacter chromiisoli</name>
    <dbReference type="NCBI Taxonomy" id="2796471"/>
    <lineage>
        <taxon>Bacteria</taxon>
        <taxon>Bacillati</taxon>
        <taxon>Actinomycetota</taxon>
        <taxon>Actinomycetes</taxon>
        <taxon>Micrococcales</taxon>
        <taxon>Microbacteriaceae</taxon>
        <taxon>Leucobacter</taxon>
    </lineage>
</organism>
<evidence type="ECO:0000256" key="4">
    <source>
        <dbReference type="PIRSR" id="PIRSR000103-1"/>
    </source>
</evidence>
<dbReference type="InterPro" id="IPR008927">
    <property type="entry name" value="6-PGluconate_DH-like_C_sf"/>
</dbReference>
<dbReference type="Pfam" id="PF14833">
    <property type="entry name" value="NAD_binding_11"/>
    <property type="match status" value="1"/>
</dbReference>
<dbReference type="InterPro" id="IPR006115">
    <property type="entry name" value="6PGDH_NADP-bd"/>
</dbReference>